<dbReference type="InterPro" id="IPR044844">
    <property type="entry name" value="Trans_IPPS_euk-type"/>
</dbReference>
<comment type="pathway">
    <text evidence="19">Terpene metabolism; lanosterol biosynthesis; lanosterol from farnesyl diphosphate: step 1/3.</text>
</comment>
<dbReference type="PROSITE" id="PS01045">
    <property type="entry name" value="SQUALEN_PHYTOEN_SYN_2"/>
    <property type="match status" value="1"/>
</dbReference>
<dbReference type="Proteomes" id="UP000800096">
    <property type="component" value="Unassembled WGS sequence"/>
</dbReference>
<dbReference type="GO" id="GO:0045338">
    <property type="term" value="P:farnesyl diphosphate metabolic process"/>
    <property type="evidence" value="ECO:0007669"/>
    <property type="project" value="InterPro"/>
</dbReference>
<organism evidence="20 21">
    <name type="scientific">Ampelomyces quisqualis</name>
    <name type="common">Powdery mildew agent</name>
    <dbReference type="NCBI Taxonomy" id="50730"/>
    <lineage>
        <taxon>Eukaryota</taxon>
        <taxon>Fungi</taxon>
        <taxon>Dikarya</taxon>
        <taxon>Ascomycota</taxon>
        <taxon>Pezizomycotina</taxon>
        <taxon>Dothideomycetes</taxon>
        <taxon>Pleosporomycetidae</taxon>
        <taxon>Pleosporales</taxon>
        <taxon>Pleosporineae</taxon>
        <taxon>Phaeosphaeriaceae</taxon>
        <taxon>Ampelomyces</taxon>
    </lineage>
</organism>
<evidence type="ECO:0000256" key="4">
    <source>
        <dbReference type="ARBA" id="ARBA00012373"/>
    </source>
</evidence>
<evidence type="ECO:0000256" key="5">
    <source>
        <dbReference type="ARBA" id="ARBA00022516"/>
    </source>
</evidence>
<dbReference type="GO" id="GO:0051996">
    <property type="term" value="F:squalene synthase [NAD(P)H] activity"/>
    <property type="evidence" value="ECO:0007669"/>
    <property type="project" value="UniProtKB-UniRule"/>
</dbReference>
<evidence type="ECO:0000256" key="19">
    <source>
        <dbReference type="RuleBase" id="RU368088"/>
    </source>
</evidence>
<dbReference type="Pfam" id="PF00494">
    <property type="entry name" value="SQS_PSY"/>
    <property type="match status" value="1"/>
</dbReference>
<keyword evidence="7 19" id="KW-0812">Transmembrane</keyword>
<dbReference type="InterPro" id="IPR006449">
    <property type="entry name" value="Squal_synth-like"/>
</dbReference>
<dbReference type="EMBL" id="ML979138">
    <property type="protein sequence ID" value="KAF1913817.1"/>
    <property type="molecule type" value="Genomic_DNA"/>
</dbReference>
<keyword evidence="5" id="KW-0444">Lipid biosynthesis</keyword>
<keyword evidence="12 19" id="KW-0472">Membrane</keyword>
<dbReference type="InterPro" id="IPR002060">
    <property type="entry name" value="Squ/phyt_synthse"/>
</dbReference>
<evidence type="ECO:0000256" key="13">
    <source>
        <dbReference type="ARBA" id="ARBA00023166"/>
    </source>
</evidence>
<dbReference type="PROSITE" id="PS01044">
    <property type="entry name" value="SQUALEN_PHYTOEN_SYN_1"/>
    <property type="match status" value="1"/>
</dbReference>
<keyword evidence="14" id="KW-0753">Steroid metabolism</keyword>
<sequence>MPSPRSMVYYAFHPSELRSMIQWKVWHNPVHERNETTETENLKRCFYFLTQTSRSFAAVILELHPELLVPVALFYLILRGLDTVEDDMTIPLEKKEPILRDFHNLLEKDGWNFNDNGPNEKDRQLLVEFNVVIEEFKQIKPAYRQIIKDITKRMGDGMADYANNAEHNKNGVNTIKDYELYCHYVAGLVGEGLTRLFVEAGLANEALLKKPKLMESMGQFLQQVNITRDIKEDLDDGRRFWPREIWSKHVDDFEDLFKPENKEKALNASSEMILTALSRADDCLYYLAGLREQSVFNFCAIPQSMAIATLETCFQNYAIFEKNVKITKGEACQLMIDSTQNLQLVCEVFKKYSRKIHKKNNPHDPNFLKISITLARIEQFIESIFPSQKPPVDTSSPVSVEEAERKRKEDEEAKWDMIYMITAVVLTVGVITFFMLFIAWMAGARFDIAYYRFKEQLGELLGWNASNATKVAEVTKVVEAVPAHSEL</sequence>
<gene>
    <name evidence="20" type="ORF">BDU57DRAFT_520849</name>
</gene>
<keyword evidence="11" id="KW-0443">Lipid metabolism</keyword>
<dbReference type="AlphaFoldDB" id="A0A6A5QID1"/>
<evidence type="ECO:0000256" key="18">
    <source>
        <dbReference type="ARBA" id="ARBA00053206"/>
    </source>
</evidence>
<evidence type="ECO:0000313" key="21">
    <source>
        <dbReference type="Proteomes" id="UP000800096"/>
    </source>
</evidence>
<evidence type="ECO:0000256" key="1">
    <source>
        <dbReference type="ARBA" id="ARBA00001946"/>
    </source>
</evidence>
<keyword evidence="15" id="KW-0511">Multifunctional enzyme</keyword>
<comment type="cofactor">
    <cofactor evidence="1 19">
        <name>Mg(2+)</name>
        <dbReference type="ChEBI" id="CHEBI:18420"/>
    </cofactor>
</comment>
<dbReference type="CDD" id="cd00683">
    <property type="entry name" value="Trans_IPPS_HH"/>
    <property type="match status" value="1"/>
</dbReference>
<dbReference type="InterPro" id="IPR033904">
    <property type="entry name" value="Trans_IPPS_HH"/>
</dbReference>
<dbReference type="NCBIfam" id="TIGR01559">
    <property type="entry name" value="squal_synth"/>
    <property type="match status" value="1"/>
</dbReference>
<dbReference type="EC" id="2.5.1.21" evidence="4 19"/>
<dbReference type="OrthoDB" id="431150at2759"/>
<evidence type="ECO:0000256" key="2">
    <source>
        <dbReference type="ARBA" id="ARBA00004167"/>
    </source>
</evidence>
<comment type="function">
    <text evidence="18">Squalene synthase; part of the gene cluster that mediates the biosynthesis of squalestatin S1 (SQS1, also known as zaragozic acid A), a heavily oxidized fungal polyketide that offers potent cholesterol lowering activity by targeting squalene synthase (SS). Catalyzes the condensation of 2 two farnesyl pyrophosphate moieties to form squalene. The presence of a gene encoding a squalene synthase supports the identification of the cluster as being responsible for SQS1 production and suggests a likely mechanism for self-resistance.</text>
</comment>
<accession>A0A6A5QID1</accession>
<keyword evidence="13" id="KW-1207">Sterol metabolism</keyword>
<proteinExistence type="inferred from homology"/>
<keyword evidence="10" id="KW-0756">Sterol biosynthesis</keyword>
<feature type="transmembrane region" description="Helical" evidence="19">
    <location>
        <begin position="417"/>
        <end position="442"/>
    </location>
</feature>
<evidence type="ECO:0000256" key="16">
    <source>
        <dbReference type="ARBA" id="ARBA00050857"/>
    </source>
</evidence>
<evidence type="ECO:0000256" key="15">
    <source>
        <dbReference type="ARBA" id="ARBA00023268"/>
    </source>
</evidence>
<dbReference type="PANTHER" id="PTHR11626">
    <property type="entry name" value="FARNESYL-DIPHOSPHATE FARNESYLTRANSFERASE"/>
    <property type="match status" value="1"/>
</dbReference>
<dbReference type="FunFam" id="1.10.600.10:FF:000003">
    <property type="entry name" value="Farnesyl-diphosphate farnesyltransferase 1"/>
    <property type="match status" value="1"/>
</dbReference>
<comment type="catalytic activity">
    <reaction evidence="16 19">
        <text>2 (2E,6E)-farnesyl diphosphate + NADPH + H(+) = squalene + 2 diphosphate + NADP(+)</text>
        <dbReference type="Rhea" id="RHEA:32295"/>
        <dbReference type="ChEBI" id="CHEBI:15378"/>
        <dbReference type="ChEBI" id="CHEBI:15440"/>
        <dbReference type="ChEBI" id="CHEBI:33019"/>
        <dbReference type="ChEBI" id="CHEBI:57783"/>
        <dbReference type="ChEBI" id="CHEBI:58349"/>
        <dbReference type="ChEBI" id="CHEBI:175763"/>
        <dbReference type="EC" id="2.5.1.21"/>
    </reaction>
</comment>
<evidence type="ECO:0000256" key="6">
    <source>
        <dbReference type="ARBA" id="ARBA00022679"/>
    </source>
</evidence>
<comment type="function">
    <text evidence="19">Catalyzes the condensation of 2 farnesyl pyrophosphate (FPP) moieties to form squalene.</text>
</comment>
<evidence type="ECO:0000256" key="14">
    <source>
        <dbReference type="ARBA" id="ARBA00023221"/>
    </source>
</evidence>
<keyword evidence="8" id="KW-0752">Steroid biosynthesis</keyword>
<comment type="catalytic activity">
    <reaction evidence="17 19">
        <text>2 (2E,6E)-farnesyl diphosphate + NADH + H(+) = squalene + 2 diphosphate + NAD(+)</text>
        <dbReference type="Rhea" id="RHEA:32299"/>
        <dbReference type="ChEBI" id="CHEBI:15378"/>
        <dbReference type="ChEBI" id="CHEBI:15440"/>
        <dbReference type="ChEBI" id="CHEBI:33019"/>
        <dbReference type="ChEBI" id="CHEBI:57540"/>
        <dbReference type="ChEBI" id="CHEBI:57945"/>
        <dbReference type="ChEBI" id="CHEBI:175763"/>
        <dbReference type="EC" id="2.5.1.21"/>
    </reaction>
</comment>
<reference evidence="20" key="1">
    <citation type="journal article" date="2020" name="Stud. Mycol.">
        <title>101 Dothideomycetes genomes: a test case for predicting lifestyles and emergence of pathogens.</title>
        <authorList>
            <person name="Haridas S."/>
            <person name="Albert R."/>
            <person name="Binder M."/>
            <person name="Bloem J."/>
            <person name="Labutti K."/>
            <person name="Salamov A."/>
            <person name="Andreopoulos B."/>
            <person name="Baker S."/>
            <person name="Barry K."/>
            <person name="Bills G."/>
            <person name="Bluhm B."/>
            <person name="Cannon C."/>
            <person name="Castanera R."/>
            <person name="Culley D."/>
            <person name="Daum C."/>
            <person name="Ezra D."/>
            <person name="Gonzalez J."/>
            <person name="Henrissat B."/>
            <person name="Kuo A."/>
            <person name="Liang C."/>
            <person name="Lipzen A."/>
            <person name="Lutzoni F."/>
            <person name="Magnuson J."/>
            <person name="Mondo S."/>
            <person name="Nolan M."/>
            <person name="Ohm R."/>
            <person name="Pangilinan J."/>
            <person name="Park H.-J."/>
            <person name="Ramirez L."/>
            <person name="Alfaro M."/>
            <person name="Sun H."/>
            <person name="Tritt A."/>
            <person name="Yoshinaga Y."/>
            <person name="Zwiers L.-H."/>
            <person name="Turgeon B."/>
            <person name="Goodwin S."/>
            <person name="Spatafora J."/>
            <person name="Crous P."/>
            <person name="Grigoriev I."/>
        </authorList>
    </citation>
    <scope>NUCLEOTIDE SEQUENCE</scope>
    <source>
        <strain evidence="20">HMLAC05119</strain>
    </source>
</reference>
<evidence type="ECO:0000256" key="8">
    <source>
        <dbReference type="ARBA" id="ARBA00022955"/>
    </source>
</evidence>
<comment type="subcellular location">
    <subcellularLocation>
        <location evidence="2">Membrane</location>
        <topology evidence="2">Single-pass membrane protein</topology>
    </subcellularLocation>
</comment>
<keyword evidence="6 19" id="KW-0808">Transferase</keyword>
<evidence type="ECO:0000256" key="10">
    <source>
        <dbReference type="ARBA" id="ARBA00023011"/>
    </source>
</evidence>
<keyword evidence="9 19" id="KW-1133">Transmembrane helix</keyword>
<dbReference type="InterPro" id="IPR019845">
    <property type="entry name" value="Squalene/phytoene_synthase_CS"/>
</dbReference>
<evidence type="ECO:0000313" key="20">
    <source>
        <dbReference type="EMBL" id="KAF1913817.1"/>
    </source>
</evidence>
<dbReference type="InterPro" id="IPR008949">
    <property type="entry name" value="Isoprenoid_synthase_dom_sf"/>
</dbReference>
<dbReference type="GO" id="GO:0006696">
    <property type="term" value="P:ergosterol biosynthetic process"/>
    <property type="evidence" value="ECO:0007669"/>
    <property type="project" value="TreeGrafter"/>
</dbReference>
<protein>
    <recommendedName>
        <fullName evidence="4 19">Squalene synthase</fullName>
        <shortName evidence="19">SQS</shortName>
        <shortName evidence="19">SS</shortName>
        <ecNumber evidence="4 19">2.5.1.21</ecNumber>
    </recommendedName>
</protein>
<evidence type="ECO:0000256" key="3">
    <source>
        <dbReference type="ARBA" id="ARBA00006251"/>
    </source>
</evidence>
<dbReference type="Gene3D" id="1.10.600.10">
    <property type="entry name" value="Farnesyl Diphosphate Synthase"/>
    <property type="match status" value="1"/>
</dbReference>
<name>A0A6A5QID1_AMPQU</name>
<dbReference type="UniPathway" id="UPA00767">
    <property type="reaction ID" value="UER00751"/>
</dbReference>
<dbReference type="GO" id="GO:0055056">
    <property type="term" value="F:D-glucose transmembrane transporter activity"/>
    <property type="evidence" value="ECO:0007669"/>
    <property type="project" value="UniProtKB-UniRule"/>
</dbReference>
<dbReference type="SFLD" id="SFLDG01018">
    <property type="entry name" value="Squalene/Phytoene_Synthase_Lik"/>
    <property type="match status" value="1"/>
</dbReference>
<dbReference type="GO" id="GO:0005789">
    <property type="term" value="C:endoplasmic reticulum membrane"/>
    <property type="evidence" value="ECO:0007669"/>
    <property type="project" value="TreeGrafter"/>
</dbReference>
<comment type="similarity">
    <text evidence="3 19">Belongs to the phytoene/squalene synthase family.</text>
</comment>
<evidence type="ECO:0000256" key="12">
    <source>
        <dbReference type="ARBA" id="ARBA00023136"/>
    </source>
</evidence>
<dbReference type="SUPFAM" id="SSF48576">
    <property type="entry name" value="Terpenoid synthases"/>
    <property type="match status" value="1"/>
</dbReference>
<evidence type="ECO:0000256" key="11">
    <source>
        <dbReference type="ARBA" id="ARBA00023098"/>
    </source>
</evidence>
<evidence type="ECO:0000256" key="7">
    <source>
        <dbReference type="ARBA" id="ARBA00022692"/>
    </source>
</evidence>
<dbReference type="SFLD" id="SFLDS00005">
    <property type="entry name" value="Isoprenoid_Synthase_Type_I"/>
    <property type="match status" value="1"/>
</dbReference>
<keyword evidence="21" id="KW-1185">Reference proteome</keyword>
<dbReference type="PANTHER" id="PTHR11626:SF2">
    <property type="entry name" value="SQUALENE SYNTHASE"/>
    <property type="match status" value="1"/>
</dbReference>
<evidence type="ECO:0000256" key="9">
    <source>
        <dbReference type="ARBA" id="ARBA00022989"/>
    </source>
</evidence>
<evidence type="ECO:0000256" key="17">
    <source>
        <dbReference type="ARBA" id="ARBA00051754"/>
    </source>
</evidence>